<evidence type="ECO:0000256" key="7">
    <source>
        <dbReference type="ARBA" id="ARBA00023277"/>
    </source>
</evidence>
<organism evidence="13 14">
    <name type="scientific">Monascus purpureus</name>
    <name type="common">Red mold</name>
    <name type="synonym">Monascus anka</name>
    <dbReference type="NCBI Taxonomy" id="5098"/>
    <lineage>
        <taxon>Eukaryota</taxon>
        <taxon>Fungi</taxon>
        <taxon>Dikarya</taxon>
        <taxon>Ascomycota</taxon>
        <taxon>Pezizomycotina</taxon>
        <taxon>Eurotiomycetes</taxon>
        <taxon>Eurotiomycetidae</taxon>
        <taxon>Eurotiales</taxon>
        <taxon>Aspergillaceae</taxon>
        <taxon>Monascus</taxon>
    </lineage>
</organism>
<comment type="similarity">
    <text evidence="2">Belongs to the glycosyl hydrolase 15 family.</text>
</comment>
<keyword evidence="8" id="KW-0326">Glycosidase</keyword>
<dbReference type="Pfam" id="PF00723">
    <property type="entry name" value="Glyco_hydro_15"/>
    <property type="match status" value="1"/>
</dbReference>
<dbReference type="EMBL" id="VIFY01000022">
    <property type="protein sequence ID" value="TQB75265.1"/>
    <property type="molecule type" value="Genomic_DNA"/>
</dbReference>
<evidence type="ECO:0000256" key="6">
    <source>
        <dbReference type="ARBA" id="ARBA00023180"/>
    </source>
</evidence>
<proteinExistence type="inferred from homology"/>
<keyword evidence="9" id="KW-0624">Polysaccharide degradation</keyword>
<evidence type="ECO:0000259" key="12">
    <source>
        <dbReference type="Pfam" id="PF00723"/>
    </source>
</evidence>
<comment type="catalytic activity">
    <reaction evidence="1">
        <text>Hydrolysis of terminal (1-&gt;4)-linked alpha-D-glucose residues successively from non-reducing ends of the chains with release of beta-D-glucose.</text>
        <dbReference type="EC" id="3.2.1.3"/>
    </reaction>
</comment>
<reference evidence="13 14" key="1">
    <citation type="submission" date="2019-06" db="EMBL/GenBank/DDBJ databases">
        <title>Wine fermentation using esterase from Monascus purpureus.</title>
        <authorList>
            <person name="Geng C."/>
            <person name="Zhang Y."/>
        </authorList>
    </citation>
    <scope>NUCLEOTIDE SEQUENCE [LARGE SCALE GENOMIC DNA]</scope>
    <source>
        <strain evidence="13">HQ1</strain>
    </source>
</reference>
<dbReference type="GO" id="GO:0004339">
    <property type="term" value="F:glucan 1,4-alpha-glucosidase activity"/>
    <property type="evidence" value="ECO:0007669"/>
    <property type="project" value="UniProtKB-EC"/>
</dbReference>
<dbReference type="EC" id="3.2.1.3" evidence="3"/>
<evidence type="ECO:0000256" key="2">
    <source>
        <dbReference type="ARBA" id="ARBA00006188"/>
    </source>
</evidence>
<name>A0A507R1L9_MONPU</name>
<evidence type="ECO:0000256" key="9">
    <source>
        <dbReference type="ARBA" id="ARBA00023326"/>
    </source>
</evidence>
<dbReference type="FunFam" id="1.50.10.10:FF:000018">
    <property type="entry name" value="Glucoamylase"/>
    <property type="match status" value="1"/>
</dbReference>
<protein>
    <recommendedName>
        <fullName evidence="3">glucan 1,4-alpha-glucosidase</fullName>
        <ecNumber evidence="3">3.2.1.3</ecNumber>
    </recommendedName>
    <alternativeName>
        <fullName evidence="11">1,4-alpha-D-glucan glucohydrolase</fullName>
    </alternativeName>
    <alternativeName>
        <fullName evidence="10">Glucan 1,4-alpha-glucosidase</fullName>
    </alternativeName>
</protein>
<evidence type="ECO:0000256" key="4">
    <source>
        <dbReference type="ARBA" id="ARBA00022729"/>
    </source>
</evidence>
<dbReference type="GO" id="GO:0000324">
    <property type="term" value="C:fungal-type vacuole"/>
    <property type="evidence" value="ECO:0007669"/>
    <property type="project" value="TreeGrafter"/>
</dbReference>
<keyword evidence="5" id="KW-0378">Hydrolase</keyword>
<dbReference type="SUPFAM" id="SSF48208">
    <property type="entry name" value="Six-hairpin glycosidases"/>
    <property type="match status" value="1"/>
</dbReference>
<dbReference type="AlphaFoldDB" id="A0A507R1L9"/>
<dbReference type="PANTHER" id="PTHR31616">
    <property type="entry name" value="TREHALASE"/>
    <property type="match status" value="1"/>
</dbReference>
<feature type="domain" description="GH15-like" evidence="12">
    <location>
        <begin position="64"/>
        <end position="485"/>
    </location>
</feature>
<dbReference type="PRINTS" id="PR00736">
    <property type="entry name" value="GLHYDRLASE15"/>
</dbReference>
<dbReference type="STRING" id="5098.A0A507R1L9"/>
<evidence type="ECO:0000256" key="11">
    <source>
        <dbReference type="ARBA" id="ARBA00033473"/>
    </source>
</evidence>
<dbReference type="PANTHER" id="PTHR31616:SF12">
    <property type="entry name" value="GLUCOAMYLASE"/>
    <property type="match status" value="1"/>
</dbReference>
<dbReference type="InterPro" id="IPR008928">
    <property type="entry name" value="6-hairpin_glycosidase_sf"/>
</dbReference>
<gene>
    <name evidence="13" type="ORF">MPDQ_003518</name>
</gene>
<dbReference type="Gene3D" id="1.50.10.10">
    <property type="match status" value="1"/>
</dbReference>
<evidence type="ECO:0000313" key="14">
    <source>
        <dbReference type="Proteomes" id="UP000319663"/>
    </source>
</evidence>
<keyword evidence="6" id="KW-0325">Glycoprotein</keyword>
<dbReference type="InterPro" id="IPR000165">
    <property type="entry name" value="Glucoamylase"/>
</dbReference>
<feature type="non-terminal residue" evidence="13">
    <location>
        <position position="495"/>
    </location>
</feature>
<sequence length="495" mass="52907">MVKISINPILKRTFPLSVLLAPLLAACLGASNLAQIAVAAATSAESSAASDSLDSWLARETPYALDGILNNIGPDGAKAVGAVSGVVVASPSKSNPDSHANGCICIYFYTWTRDAALTVKCLTDLFLVNGDVNLQSQIQNYISRQAYLQTVSNPSGDLSTGGLGEPKFEVDGAAFTGSWGRPQRDGPALRATALIAYANWLISNGQTSTAESIVWPVVQNDLSYVMQYWNSSTFDLWEEVYGSSFFTTAVQHRALVEGAAFAKKLGHSCPDCLSQASQILCFLQSYWTGAYVLSNFGGGRSGKDANSILGVLHTFDPDADCDDTTFQPCSARALANHKVVTDSFRSIYSLNSGIAQGQAVAVGRYPEDVYQGGNPWYLCTLAAAEQLYDALYQWDRIGSLSITDVSLGFFQDLYPSAAVGDYASSTETYRDIMAAVKAYANGYMDIARKYTPANGALAEQFSRDDGSPVSAVDLTWSYASLLTAAARRGSQMPPS</sequence>
<evidence type="ECO:0000256" key="3">
    <source>
        <dbReference type="ARBA" id="ARBA00012593"/>
    </source>
</evidence>
<evidence type="ECO:0000256" key="1">
    <source>
        <dbReference type="ARBA" id="ARBA00001863"/>
    </source>
</evidence>
<keyword evidence="14" id="KW-1185">Reference proteome</keyword>
<keyword evidence="7" id="KW-0119">Carbohydrate metabolism</keyword>
<dbReference type="InterPro" id="IPR011613">
    <property type="entry name" value="GH15-like"/>
</dbReference>
<dbReference type="Proteomes" id="UP000319663">
    <property type="component" value="Unassembled WGS sequence"/>
</dbReference>
<evidence type="ECO:0000313" key="13">
    <source>
        <dbReference type="EMBL" id="TQB75265.1"/>
    </source>
</evidence>
<comment type="caution">
    <text evidence="13">The sequence shown here is derived from an EMBL/GenBank/DDBJ whole genome shotgun (WGS) entry which is preliminary data.</text>
</comment>
<evidence type="ECO:0000256" key="10">
    <source>
        <dbReference type="ARBA" id="ARBA00033442"/>
    </source>
</evidence>
<evidence type="ECO:0000256" key="5">
    <source>
        <dbReference type="ARBA" id="ARBA00022801"/>
    </source>
</evidence>
<accession>A0A507R1L9</accession>
<dbReference type="InterPro" id="IPR012341">
    <property type="entry name" value="6hp_glycosidase-like_sf"/>
</dbReference>
<dbReference type="GO" id="GO:0000272">
    <property type="term" value="P:polysaccharide catabolic process"/>
    <property type="evidence" value="ECO:0007669"/>
    <property type="project" value="UniProtKB-KW"/>
</dbReference>
<keyword evidence="4" id="KW-0732">Signal</keyword>
<dbReference type="PROSITE" id="PS51257">
    <property type="entry name" value="PROKAR_LIPOPROTEIN"/>
    <property type="match status" value="1"/>
</dbReference>
<evidence type="ECO:0000256" key="8">
    <source>
        <dbReference type="ARBA" id="ARBA00023295"/>
    </source>
</evidence>